<dbReference type="SUPFAM" id="SSF51735">
    <property type="entry name" value="NAD(P)-binding Rossmann-fold domains"/>
    <property type="match status" value="1"/>
</dbReference>
<dbReference type="GO" id="GO:0016020">
    <property type="term" value="C:membrane"/>
    <property type="evidence" value="ECO:0007669"/>
    <property type="project" value="TreeGrafter"/>
</dbReference>
<dbReference type="InterPro" id="IPR057326">
    <property type="entry name" value="KR_dom"/>
</dbReference>
<dbReference type="Gene3D" id="3.40.50.720">
    <property type="entry name" value="NAD(P)-binding Rossmann-like Domain"/>
    <property type="match status" value="1"/>
</dbReference>
<dbReference type="PRINTS" id="PR00081">
    <property type="entry name" value="GDHRDH"/>
</dbReference>
<dbReference type="InterPro" id="IPR020904">
    <property type="entry name" value="Sc_DH/Rdtase_CS"/>
</dbReference>
<evidence type="ECO:0000313" key="4">
    <source>
        <dbReference type="EMBL" id="MBI8988712.1"/>
    </source>
</evidence>
<feature type="domain" description="Ketoreductase" evidence="3">
    <location>
        <begin position="5"/>
        <end position="183"/>
    </location>
</feature>
<protein>
    <submittedName>
        <fullName evidence="4">SDR family oxidoreductase</fullName>
    </submittedName>
</protein>
<gene>
    <name evidence="4" type="ORF">JDV75_02885</name>
</gene>
<keyword evidence="5" id="KW-1185">Reference proteome</keyword>
<dbReference type="InterPro" id="IPR002347">
    <property type="entry name" value="SDR_fam"/>
</dbReference>
<comment type="caution">
    <text evidence="4">The sequence shown here is derived from an EMBL/GenBank/DDBJ whole genome shotgun (WGS) entry which is preliminary data.</text>
</comment>
<dbReference type="AlphaFoldDB" id="A0A934I5G8"/>
<evidence type="ECO:0000259" key="3">
    <source>
        <dbReference type="SMART" id="SM00822"/>
    </source>
</evidence>
<dbReference type="NCBIfam" id="NF006073">
    <property type="entry name" value="PRK08219.1"/>
    <property type="match status" value="1"/>
</dbReference>
<dbReference type="PROSITE" id="PS00061">
    <property type="entry name" value="ADH_SHORT"/>
    <property type="match status" value="1"/>
</dbReference>
<evidence type="ECO:0000256" key="1">
    <source>
        <dbReference type="ARBA" id="ARBA00006484"/>
    </source>
</evidence>
<dbReference type="RefSeq" id="WP_198737759.1">
    <property type="nucleotide sequence ID" value="NZ_JAEIOS010000010.1"/>
</dbReference>
<dbReference type="PANTHER" id="PTHR44196:SF1">
    <property type="entry name" value="DEHYDROGENASE_REDUCTASE SDR FAMILY MEMBER 7B"/>
    <property type="match status" value="1"/>
</dbReference>
<dbReference type="InterPro" id="IPR036291">
    <property type="entry name" value="NAD(P)-bd_dom_sf"/>
</dbReference>
<evidence type="ECO:0000313" key="5">
    <source>
        <dbReference type="Proteomes" id="UP000645966"/>
    </source>
</evidence>
<sequence>MSNRPVAVITGATGGIGRAVVDSLAPDFDVLALGRDEDALAELDVLDHVRALRCDLVAELLDAGPGVGLREALDLPRVDVVVHAAAVGHRFSVEQATPDQWRSMLDLNVVVPAELTRRLLPALRAAGGTVVFINSGAGHGAHPGTTVYTATKHALRGLADSLRKEESGAGVRVSSVAPGPTDTPMLRGIVGSAGGTYTPAHYIEPAEVAAAVRLAVTAGPTTQLTDISVRPRIELADR</sequence>
<comment type="similarity">
    <text evidence="1">Belongs to the short-chain dehydrogenases/reductases (SDR) family.</text>
</comment>
<dbReference type="SMART" id="SM00822">
    <property type="entry name" value="PKS_KR"/>
    <property type="match status" value="1"/>
</dbReference>
<dbReference type="EMBL" id="JAEIOS010000010">
    <property type="protein sequence ID" value="MBI8988712.1"/>
    <property type="molecule type" value="Genomic_DNA"/>
</dbReference>
<evidence type="ECO:0000256" key="2">
    <source>
        <dbReference type="ARBA" id="ARBA00023002"/>
    </source>
</evidence>
<dbReference type="Proteomes" id="UP000645966">
    <property type="component" value="Unassembled WGS sequence"/>
</dbReference>
<dbReference type="GO" id="GO:0016491">
    <property type="term" value="F:oxidoreductase activity"/>
    <property type="evidence" value="ECO:0007669"/>
    <property type="project" value="UniProtKB-KW"/>
</dbReference>
<name>A0A934I5G8_9CORY</name>
<accession>A0A934I5G8</accession>
<dbReference type="PANTHER" id="PTHR44196">
    <property type="entry name" value="DEHYDROGENASE/REDUCTASE SDR FAMILY MEMBER 7B"/>
    <property type="match status" value="1"/>
</dbReference>
<organism evidence="4 5">
    <name type="scientific">Corynebacterium meridianum</name>
    <dbReference type="NCBI Taxonomy" id="2765363"/>
    <lineage>
        <taxon>Bacteria</taxon>
        <taxon>Bacillati</taxon>
        <taxon>Actinomycetota</taxon>
        <taxon>Actinomycetes</taxon>
        <taxon>Mycobacteriales</taxon>
        <taxon>Corynebacteriaceae</taxon>
        <taxon>Corynebacterium</taxon>
    </lineage>
</organism>
<keyword evidence="2" id="KW-0560">Oxidoreductase</keyword>
<reference evidence="4" key="1">
    <citation type="submission" date="2020-12" db="EMBL/GenBank/DDBJ databases">
        <title>Genome public.</title>
        <authorList>
            <person name="Sun Q."/>
        </authorList>
    </citation>
    <scope>NUCLEOTIDE SEQUENCE</scope>
    <source>
        <strain evidence="4">CCM 8863</strain>
    </source>
</reference>
<proteinExistence type="inferred from homology"/>
<dbReference type="Pfam" id="PF00106">
    <property type="entry name" value="adh_short"/>
    <property type="match status" value="1"/>
</dbReference>